<evidence type="ECO:0000256" key="4">
    <source>
        <dbReference type="SAM" id="MobiDB-lite"/>
    </source>
</evidence>
<proteinExistence type="inferred from homology"/>
<sequence length="127" mass="14615">METEKRKRSNDGEAEGQKTRVKEDGGDQTVEQTETATEEEVEEFFAILRRMNEVKRYFGKRKGDEGEGATKKKGEIWKPSIQWEKVDVNNIKGREKRFAEAVQENHVVPVTLDLNAEPEPELDPEPI</sequence>
<evidence type="ECO:0000313" key="6">
    <source>
        <dbReference type="Proteomes" id="UP001141806"/>
    </source>
</evidence>
<protein>
    <submittedName>
        <fullName evidence="5">Uncharacterized protein</fullName>
    </submittedName>
</protein>
<dbReference type="Pfam" id="PF15699">
    <property type="entry name" value="NPR1_interact"/>
    <property type="match status" value="1"/>
</dbReference>
<feature type="compositionally biased region" description="Basic and acidic residues" evidence="4">
    <location>
        <begin position="9"/>
        <end position="25"/>
    </location>
</feature>
<evidence type="ECO:0000256" key="3">
    <source>
        <dbReference type="ARBA" id="ARBA00023242"/>
    </source>
</evidence>
<evidence type="ECO:0000256" key="1">
    <source>
        <dbReference type="ARBA" id="ARBA00004123"/>
    </source>
</evidence>
<dbReference type="InterPro" id="IPR034577">
    <property type="entry name" value="NIMIN-2"/>
</dbReference>
<dbReference type="PANTHER" id="PTHR35735:SF8">
    <property type="entry name" value="PROTEIN NIM1-INTERACTING 2"/>
    <property type="match status" value="1"/>
</dbReference>
<dbReference type="OrthoDB" id="1098796at2759"/>
<name>A0A9Q0KPD8_9MAGN</name>
<accession>A0A9Q0KPD8</accession>
<comment type="subcellular location">
    <subcellularLocation>
        <location evidence="1">Nucleus</location>
    </subcellularLocation>
</comment>
<dbReference type="EMBL" id="JAMYWD010000004">
    <property type="protein sequence ID" value="KAJ4973851.1"/>
    <property type="molecule type" value="Genomic_DNA"/>
</dbReference>
<dbReference type="GO" id="GO:0010112">
    <property type="term" value="P:regulation of systemic acquired resistance"/>
    <property type="evidence" value="ECO:0007669"/>
    <property type="project" value="InterPro"/>
</dbReference>
<feature type="region of interest" description="Disordered" evidence="4">
    <location>
        <begin position="1"/>
        <end position="40"/>
    </location>
</feature>
<dbReference type="InterPro" id="IPR031425">
    <property type="entry name" value="NPR1/NH1-interacting"/>
</dbReference>
<comment type="caution">
    <text evidence="5">The sequence shown here is derived from an EMBL/GenBank/DDBJ whole genome shotgun (WGS) entry which is preliminary data.</text>
</comment>
<reference evidence="5" key="1">
    <citation type="journal article" date="2023" name="Plant J.">
        <title>The genome of the king protea, Protea cynaroides.</title>
        <authorList>
            <person name="Chang J."/>
            <person name="Duong T.A."/>
            <person name="Schoeman C."/>
            <person name="Ma X."/>
            <person name="Roodt D."/>
            <person name="Barker N."/>
            <person name="Li Z."/>
            <person name="Van de Peer Y."/>
            <person name="Mizrachi E."/>
        </authorList>
    </citation>
    <scope>NUCLEOTIDE SEQUENCE</scope>
    <source>
        <tissue evidence="5">Young leaves</tissue>
    </source>
</reference>
<dbReference type="Proteomes" id="UP001141806">
    <property type="component" value="Unassembled WGS sequence"/>
</dbReference>
<dbReference type="AlphaFoldDB" id="A0A9Q0KPD8"/>
<dbReference type="GO" id="GO:0005634">
    <property type="term" value="C:nucleus"/>
    <property type="evidence" value="ECO:0007669"/>
    <property type="project" value="UniProtKB-SubCell"/>
</dbReference>
<dbReference type="PANTHER" id="PTHR35735">
    <property type="entry name" value="PROTEIN NIM1-INTERACTING 2"/>
    <property type="match status" value="1"/>
</dbReference>
<organism evidence="5 6">
    <name type="scientific">Protea cynaroides</name>
    <dbReference type="NCBI Taxonomy" id="273540"/>
    <lineage>
        <taxon>Eukaryota</taxon>
        <taxon>Viridiplantae</taxon>
        <taxon>Streptophyta</taxon>
        <taxon>Embryophyta</taxon>
        <taxon>Tracheophyta</taxon>
        <taxon>Spermatophyta</taxon>
        <taxon>Magnoliopsida</taxon>
        <taxon>Proteales</taxon>
        <taxon>Proteaceae</taxon>
        <taxon>Protea</taxon>
    </lineage>
</organism>
<keyword evidence="6" id="KW-1185">Reference proteome</keyword>
<evidence type="ECO:0000256" key="2">
    <source>
        <dbReference type="ARBA" id="ARBA00009937"/>
    </source>
</evidence>
<comment type="similarity">
    <text evidence="2">Belongs to the NPR1-interactor family.</text>
</comment>
<evidence type="ECO:0000313" key="5">
    <source>
        <dbReference type="EMBL" id="KAJ4973851.1"/>
    </source>
</evidence>
<gene>
    <name evidence="5" type="ORF">NE237_007025</name>
</gene>
<keyword evidence="3" id="KW-0539">Nucleus</keyword>